<reference evidence="2" key="1">
    <citation type="journal article" date="2012" name="Stand. Genomic Sci.">
        <title>Genome sequence of the Antarctic rhodopsins-containing flavobacterium Gillisia limnaea type strain (R-8282(T)).</title>
        <authorList>
            <person name="Riedel T."/>
            <person name="Held B."/>
            <person name="Nolan M."/>
            <person name="Lucas S."/>
            <person name="Lapidus A."/>
            <person name="Tice H."/>
            <person name="Del Rio T.G."/>
            <person name="Cheng J.F."/>
            <person name="Han C."/>
            <person name="Tapia R."/>
            <person name="Goodwin L.A."/>
            <person name="Pitluck S."/>
            <person name="Liolios K."/>
            <person name="Mavromatis K."/>
            <person name="Pagani I."/>
            <person name="Ivanova N."/>
            <person name="Mikhailova N."/>
            <person name="Pati A."/>
            <person name="Chen A."/>
            <person name="Palaniappan K."/>
            <person name="Land M."/>
            <person name="Rohde M."/>
            <person name="Tindall B.J."/>
            <person name="Detter J.C."/>
            <person name="Goker M."/>
            <person name="Bristow J."/>
            <person name="Eisen J.A."/>
            <person name="Markowitz V."/>
            <person name="Hugenholtz P."/>
            <person name="Kyrpides N.C."/>
            <person name="Klenk H.P."/>
            <person name="Woyke T."/>
        </authorList>
    </citation>
    <scope>NUCLEOTIDE SEQUENCE [LARGE SCALE GENOMIC DNA]</scope>
    <source>
        <strain evidence="2">DSM 15749 / LMG 21470 / R-8282</strain>
    </source>
</reference>
<name>H2BVC1_GILLR</name>
<accession>H2BVC1</accession>
<dbReference type="RefSeq" id="WP_006988108.1">
    <property type="nucleotide sequence ID" value="NZ_JH594606.1"/>
</dbReference>
<evidence type="ECO:0000313" key="2">
    <source>
        <dbReference type="Proteomes" id="UP000003844"/>
    </source>
</evidence>
<dbReference type="AlphaFoldDB" id="H2BVC1"/>
<gene>
    <name evidence="1" type="ORF">Gilli_1112</name>
</gene>
<protein>
    <submittedName>
        <fullName evidence="1">Uncharacterized protein</fullName>
    </submittedName>
</protein>
<keyword evidence="2" id="KW-1185">Reference proteome</keyword>
<sequence>MFNNRRKYSLSSPLGKIDLKMDPMGWDKTETEIGRSEKTYGIFLTVSNNLEFTGKAKEFLELNWNTFGVQAEVTLIKWEKHPISDEWLLSYTGELDFSTREVKDNKFKIDAIEGGLREVFTSQLKEKYELNRKEDINGEPITPLSPSQITIAGREIYLLSRFVERDSQFTTKSGRWSSINEDRESFHPFPVNPIANSDTLNITPPYESYKAEERWDDKSTINMFFAIADRDRGITKFKGSASFKVSSRDVSRVNEYNFKFVVFSFTSDEDGSNLTRDLTPVFQQNLGGLPAVGSEFTVTLPEITLEPKKNESYAMGLYSVGQYGGPIQPPTFDGWANITFSDFKASFTWAEDSFYQRTNSKFLTAYEVGKRLIEIYTGKPKFISSTLQKDEYPALGFSCGGWIRNLQKVDEEDNIIEWPLTLSFEDYFRSIDAIEPVAYGIVTKGAKQFVRLEKRRFFFQPYITIRLGLGSKYIRTTAGDFIYSSFTTGYTQGGNYEKPLGLDEPNIQTTFISPITKTDNKYEALGTSRADSYAVEDARRMQYENFPDEDTPYDKDNFLLDAKFRTRSNLKDYYDLRLWQDDFEQVPTGIYSPETAFNLRLSPANNRNRHAYWFNCGLMNDPTKKIRYASSEGNSELKTKLPGKPEVKENEDVIIQDLSNPIFSPDWIEFEYPRNQELIDLLQSTTEINGEEINNYYGLVEFINENGNKERGYIFDVKIKNVISFKLLKSYGF</sequence>
<organism evidence="1 2">
    <name type="scientific">Gillisia limnaea (strain DSM 15749 / LMG 21470 / R-8282)</name>
    <dbReference type="NCBI Taxonomy" id="865937"/>
    <lineage>
        <taxon>Bacteria</taxon>
        <taxon>Pseudomonadati</taxon>
        <taxon>Bacteroidota</taxon>
        <taxon>Flavobacteriia</taxon>
        <taxon>Flavobacteriales</taxon>
        <taxon>Flavobacteriaceae</taxon>
        <taxon>Gillisia</taxon>
    </lineage>
</organism>
<dbReference type="EMBL" id="JH594606">
    <property type="protein sequence ID" value="EHQ01786.1"/>
    <property type="molecule type" value="Genomic_DNA"/>
</dbReference>
<evidence type="ECO:0000313" key="1">
    <source>
        <dbReference type="EMBL" id="EHQ01786.1"/>
    </source>
</evidence>
<dbReference type="Proteomes" id="UP000003844">
    <property type="component" value="Unassembled WGS sequence"/>
</dbReference>
<dbReference type="eggNOG" id="ENOG5030MGK">
    <property type="taxonomic scope" value="Bacteria"/>
</dbReference>
<dbReference type="HOGENOM" id="CLU_378016_0_0_10"/>
<proteinExistence type="predicted"/>
<dbReference type="OrthoDB" id="1286096at2"/>